<sequence>MRWKIADVFLKFYFVTRCYNQTIEDLVTNIKEGKVPVPDVIIMNSCLWDISRWGPKGVSAYKDNLLKLMKFFKKSLPPQTLVIWTTTLPISSNAYGGFLIKQVDFLKHTLRFEVMEANLYARDVVATHGYDIVDLHYYFSMQLERVQTTNTLRHDSYLTELRDLGLLPASDCALPEKKTRDSRHVQIWCAPTRVL</sequence>
<protein>
    <submittedName>
        <fullName evidence="2">Uncharacterized protein</fullName>
    </submittedName>
</protein>
<dbReference type="Gene3D" id="3.40.50.1110">
    <property type="entry name" value="SGNH hydrolase"/>
    <property type="match status" value="1"/>
</dbReference>
<comment type="similarity">
    <text evidence="1">Belongs to the PC-esterase family.</text>
</comment>
<reference evidence="2" key="1">
    <citation type="submission" date="2020-11" db="EMBL/GenBank/DDBJ databases">
        <authorList>
            <person name="Tran Van P."/>
        </authorList>
    </citation>
    <scope>NUCLEOTIDE SEQUENCE</scope>
</reference>
<evidence type="ECO:0000256" key="1">
    <source>
        <dbReference type="ARBA" id="ARBA00037957"/>
    </source>
</evidence>
<name>A0A7R9JZG3_TIMGE</name>
<dbReference type="InterPro" id="IPR036514">
    <property type="entry name" value="SGNH_hydro_sf"/>
</dbReference>
<dbReference type="PANTHER" id="PTHR14469">
    <property type="entry name" value="SARCOMA ANTIGEN NY-SAR-23"/>
    <property type="match status" value="1"/>
</dbReference>
<dbReference type="EMBL" id="OE840859">
    <property type="protein sequence ID" value="CAD7592983.1"/>
    <property type="molecule type" value="Genomic_DNA"/>
</dbReference>
<dbReference type="PANTHER" id="PTHR14469:SF0">
    <property type="entry name" value="FAMILY WITH SEQUENCE SIMILARITY 113"/>
    <property type="match status" value="1"/>
</dbReference>
<proteinExistence type="inferred from homology"/>
<accession>A0A7R9JZG3</accession>
<organism evidence="2">
    <name type="scientific">Timema genevievae</name>
    <name type="common">Walking stick</name>
    <dbReference type="NCBI Taxonomy" id="629358"/>
    <lineage>
        <taxon>Eukaryota</taxon>
        <taxon>Metazoa</taxon>
        <taxon>Ecdysozoa</taxon>
        <taxon>Arthropoda</taxon>
        <taxon>Hexapoda</taxon>
        <taxon>Insecta</taxon>
        <taxon>Pterygota</taxon>
        <taxon>Neoptera</taxon>
        <taxon>Polyneoptera</taxon>
        <taxon>Phasmatodea</taxon>
        <taxon>Timematodea</taxon>
        <taxon>Timematoidea</taxon>
        <taxon>Timematidae</taxon>
        <taxon>Timema</taxon>
    </lineage>
</organism>
<dbReference type="AlphaFoldDB" id="A0A7R9JZG3"/>
<dbReference type="SUPFAM" id="SSF52266">
    <property type="entry name" value="SGNH hydrolase"/>
    <property type="match status" value="1"/>
</dbReference>
<gene>
    <name evidence="2" type="ORF">TGEB3V08_LOCUS5134</name>
</gene>
<evidence type="ECO:0000313" key="2">
    <source>
        <dbReference type="EMBL" id="CAD7592983.1"/>
    </source>
</evidence>